<dbReference type="CTD" id="6715"/>
<keyword evidence="6" id="KW-0221">Differentiation</keyword>
<proteinExistence type="inferred from homology"/>
<keyword evidence="8" id="KW-0492">Microsome</keyword>
<evidence type="ECO:0000256" key="3">
    <source>
        <dbReference type="ARBA" id="ARBA00007742"/>
    </source>
</evidence>
<organism evidence="19 20">
    <name type="scientific">Cricetulus griseus</name>
    <name type="common">Chinese hamster</name>
    <name type="synonym">Cricetulus barabensis griseus</name>
    <dbReference type="NCBI Taxonomy" id="10029"/>
    <lineage>
        <taxon>Eukaryota</taxon>
        <taxon>Metazoa</taxon>
        <taxon>Chordata</taxon>
        <taxon>Craniata</taxon>
        <taxon>Vertebrata</taxon>
        <taxon>Euteleostomi</taxon>
        <taxon>Mammalia</taxon>
        <taxon>Eutheria</taxon>
        <taxon>Euarchontoglires</taxon>
        <taxon>Glires</taxon>
        <taxon>Rodentia</taxon>
        <taxon>Myomorpha</taxon>
        <taxon>Muroidea</taxon>
        <taxon>Cricetidae</taxon>
        <taxon>Cricetinae</taxon>
        <taxon>Cricetulus</taxon>
    </lineage>
</organism>
<keyword evidence="14 17" id="KW-0472">Membrane</keyword>
<evidence type="ECO:0000256" key="5">
    <source>
        <dbReference type="ARBA" id="ARBA00022692"/>
    </source>
</evidence>
<dbReference type="GeneID" id="100761447"/>
<dbReference type="EC" id="1.3.1.22" evidence="4"/>
<accession>A0A9J7FC01</accession>
<dbReference type="FunFam" id="1.20.120.1630:FF:000002">
    <property type="entry name" value="Steroid 5 alpha-reductase 1"/>
    <property type="match status" value="1"/>
</dbReference>
<dbReference type="InterPro" id="IPR001104">
    <property type="entry name" value="3-oxo-5_a-steroid_4-DH_C"/>
</dbReference>
<evidence type="ECO:0000256" key="1">
    <source>
        <dbReference type="ARBA" id="ARBA00004154"/>
    </source>
</evidence>
<dbReference type="Gene3D" id="1.20.120.1630">
    <property type="match status" value="1"/>
</dbReference>
<dbReference type="OrthoDB" id="5788137at2759"/>
<evidence type="ECO:0000256" key="7">
    <source>
        <dbReference type="ARBA" id="ARBA00022824"/>
    </source>
</evidence>
<evidence type="ECO:0000256" key="8">
    <source>
        <dbReference type="ARBA" id="ARBA00022848"/>
    </source>
</evidence>
<dbReference type="GO" id="GO:0007548">
    <property type="term" value="P:sex differentiation"/>
    <property type="evidence" value="ECO:0007669"/>
    <property type="project" value="UniProtKB-KW"/>
</dbReference>
<dbReference type="InterPro" id="IPR039357">
    <property type="entry name" value="SRD5A/TECR"/>
</dbReference>
<reference evidence="19" key="2">
    <citation type="journal article" date="2020" name="Biotechnol. Bioeng.">
        <title>Chromosome-scale scaffolds for the Chinese hamster reference genome assembly to facilitate the study of the CHO epigenome.</title>
        <authorList>
            <person name="Hilliard W."/>
            <person name="MacDonald M."/>
            <person name="Lee K.H."/>
        </authorList>
    </citation>
    <scope>NUCLEOTIDE SEQUENCE [LARGE SCALE GENOMIC DNA]</scope>
    <source>
        <strain evidence="19">17A/GY</strain>
    </source>
</reference>
<keyword evidence="5 17" id="KW-0812">Transmembrane</keyword>
<dbReference type="Proteomes" id="UP001108280">
    <property type="component" value="Chromosome 2"/>
</dbReference>
<comment type="catalytic activity">
    <reaction evidence="15">
        <text>5alpha-pregnane-3,20-dione + NADP(+) = progesterone + NADPH + H(+)</text>
        <dbReference type="Rhea" id="RHEA:21952"/>
        <dbReference type="ChEBI" id="CHEBI:15378"/>
        <dbReference type="ChEBI" id="CHEBI:17026"/>
        <dbReference type="ChEBI" id="CHEBI:28952"/>
        <dbReference type="ChEBI" id="CHEBI:57783"/>
        <dbReference type="ChEBI" id="CHEBI:58349"/>
        <dbReference type="EC" id="1.3.1.22"/>
    </reaction>
    <physiologicalReaction direction="right-to-left" evidence="15">
        <dbReference type="Rhea" id="RHEA:21954"/>
    </physiologicalReaction>
</comment>
<dbReference type="KEGG" id="cge:100761447"/>
<comment type="catalytic activity">
    <reaction evidence="16">
        <text>17beta-hydroxy-5alpha-androstan-3-one + NADP(+) = testosterone + NADPH + H(+)</text>
        <dbReference type="Rhea" id="RHEA:50820"/>
        <dbReference type="ChEBI" id="CHEBI:15378"/>
        <dbReference type="ChEBI" id="CHEBI:16330"/>
        <dbReference type="ChEBI" id="CHEBI:17347"/>
        <dbReference type="ChEBI" id="CHEBI:57783"/>
        <dbReference type="ChEBI" id="CHEBI:58349"/>
        <dbReference type="EC" id="1.3.1.22"/>
    </reaction>
    <physiologicalReaction direction="right-to-left" evidence="16">
        <dbReference type="Rhea" id="RHEA:50822"/>
    </physiologicalReaction>
</comment>
<keyword evidence="13" id="KW-0443">Lipid metabolism</keyword>
<evidence type="ECO:0000256" key="17">
    <source>
        <dbReference type="SAM" id="Phobius"/>
    </source>
</evidence>
<feature type="transmembrane region" description="Helical" evidence="17">
    <location>
        <begin position="174"/>
        <end position="194"/>
    </location>
</feature>
<dbReference type="PANTHER" id="PTHR10556">
    <property type="entry name" value="3-OXO-5-ALPHA-STEROID 4-DEHYDROGENASE"/>
    <property type="match status" value="1"/>
</dbReference>
<evidence type="ECO:0000256" key="14">
    <source>
        <dbReference type="ARBA" id="ARBA00023136"/>
    </source>
</evidence>
<dbReference type="PANTHER" id="PTHR10556:SF57">
    <property type="entry name" value="3-OXO-5-ALPHA-STEROID 4-DEHYDROGENASE 1"/>
    <property type="match status" value="1"/>
</dbReference>
<evidence type="ECO:0000256" key="11">
    <source>
        <dbReference type="ARBA" id="ARBA00022989"/>
    </source>
</evidence>
<evidence type="ECO:0000256" key="4">
    <source>
        <dbReference type="ARBA" id="ARBA00012049"/>
    </source>
</evidence>
<evidence type="ECO:0000256" key="9">
    <source>
        <dbReference type="ARBA" id="ARBA00022857"/>
    </source>
</evidence>
<dbReference type="RefSeq" id="XP_027255921.1">
    <property type="nucleotide sequence ID" value="XM_027400120.2"/>
</dbReference>
<reference evidence="19" key="1">
    <citation type="journal article" date="2018" name="Biotechnol. Bioeng.">
        <title>A reference genome of the Chinese hamster based on a hybrid assembly strategy.</title>
        <authorList>
            <person name="Rupp O."/>
            <person name="MacDonald M.L."/>
            <person name="Li S."/>
            <person name="Dhiman H."/>
            <person name="Polson S."/>
            <person name="Griep S."/>
            <person name="Heffner K."/>
            <person name="Hernandez I."/>
            <person name="Brinkrolf K."/>
            <person name="Jadhav V."/>
            <person name="Samoudi M."/>
            <person name="Hao H."/>
            <person name="Kingham B."/>
            <person name="Goesmann A."/>
            <person name="Betenbaugh M.J."/>
            <person name="Lewis N.E."/>
            <person name="Borth N."/>
            <person name="Lee K.H."/>
        </authorList>
    </citation>
    <scope>NUCLEOTIDE SEQUENCE [LARGE SCALE GENOMIC DNA]</scope>
    <source>
        <strain evidence="19">17A/GY</strain>
    </source>
</reference>
<evidence type="ECO:0000313" key="19">
    <source>
        <dbReference type="Proteomes" id="UP001108280"/>
    </source>
</evidence>
<protein>
    <recommendedName>
        <fullName evidence="4">3-oxo-5alpha-steroid 4-dehydrogenase (NADP(+))</fullName>
        <ecNumber evidence="4">1.3.1.22</ecNumber>
    </recommendedName>
</protein>
<evidence type="ECO:0000256" key="6">
    <source>
        <dbReference type="ARBA" id="ARBA00022782"/>
    </source>
</evidence>
<comment type="similarity">
    <text evidence="3">Belongs to the steroid 5-alpha reductase family.</text>
</comment>
<feature type="domain" description="3-oxo-5-alpha-steroid 4-dehydrogenase C-terminal" evidence="18">
    <location>
        <begin position="199"/>
        <end position="347"/>
    </location>
</feature>
<reference evidence="20" key="3">
    <citation type="submission" date="2025-08" db="UniProtKB">
        <authorList>
            <consortium name="RefSeq"/>
        </authorList>
    </citation>
    <scope>IDENTIFICATION</scope>
    <source>
        <strain evidence="20">17A/GY</strain>
        <tissue evidence="20">Liver</tissue>
    </source>
</reference>
<dbReference type="Pfam" id="PF02544">
    <property type="entry name" value="Steroid_dh"/>
    <property type="match status" value="1"/>
</dbReference>
<evidence type="ECO:0000256" key="16">
    <source>
        <dbReference type="ARBA" id="ARBA00049397"/>
    </source>
</evidence>
<evidence type="ECO:0000256" key="15">
    <source>
        <dbReference type="ARBA" id="ARBA00048292"/>
    </source>
</evidence>
<dbReference type="RefSeq" id="XP_003501735.2">
    <property type="nucleotide sequence ID" value="XM_003501687.4"/>
</dbReference>
<evidence type="ECO:0000256" key="13">
    <source>
        <dbReference type="ARBA" id="ARBA00023098"/>
    </source>
</evidence>
<keyword evidence="9" id="KW-0521">NADP</keyword>
<evidence type="ECO:0000256" key="12">
    <source>
        <dbReference type="ARBA" id="ARBA00023002"/>
    </source>
</evidence>
<keyword evidence="19" id="KW-1185">Reference proteome</keyword>
<keyword evidence="7" id="KW-0256">Endoplasmic reticulum</keyword>
<dbReference type="GO" id="GO:0047751">
    <property type="term" value="F:3-oxo-5-alpha-steroid 4-dehydrogenase (NADP+) activity"/>
    <property type="evidence" value="ECO:0007669"/>
    <property type="project" value="UniProtKB-EC"/>
</dbReference>
<gene>
    <name evidence="20" type="primary">Srd5a1</name>
</gene>
<feature type="transmembrane region" description="Helical" evidence="17">
    <location>
        <begin position="106"/>
        <end position="126"/>
    </location>
</feature>
<keyword evidence="11 17" id="KW-1133">Transmembrane helix</keyword>
<feature type="transmembrane region" description="Helical" evidence="17">
    <location>
        <begin position="201"/>
        <end position="218"/>
    </location>
</feature>
<evidence type="ECO:0000256" key="2">
    <source>
        <dbReference type="ARBA" id="ARBA00004477"/>
    </source>
</evidence>
<keyword evidence="10" id="KW-0726">Sexual differentiation</keyword>
<dbReference type="GO" id="GO:0006702">
    <property type="term" value="P:androgen biosynthetic process"/>
    <property type="evidence" value="ECO:0007669"/>
    <property type="project" value="UniProtKB-ARBA"/>
</dbReference>
<evidence type="ECO:0000313" key="20">
    <source>
        <dbReference type="RefSeq" id="XP_027255921.1"/>
    </source>
</evidence>
<dbReference type="AlphaFoldDB" id="A0A9J7FC01"/>
<keyword evidence="12" id="KW-0560">Oxidoreductase</keyword>
<feature type="transmembrane region" description="Helical" evidence="17">
    <location>
        <begin position="233"/>
        <end position="254"/>
    </location>
</feature>
<comment type="subcellular location">
    <subcellularLocation>
        <location evidence="2">Endoplasmic reticulum membrane</location>
        <topology evidence="2">Multi-pass membrane protein</topology>
    </subcellularLocation>
    <subcellularLocation>
        <location evidence="1">Microsome membrane</location>
        <topology evidence="1">Multi-pass membrane protein</topology>
    </subcellularLocation>
</comment>
<dbReference type="GO" id="GO:0030154">
    <property type="term" value="P:cell differentiation"/>
    <property type="evidence" value="ECO:0007669"/>
    <property type="project" value="UniProtKB-KW"/>
</dbReference>
<name>A0A9J7FC01_CRIGR</name>
<evidence type="ECO:0000259" key="18">
    <source>
        <dbReference type="Pfam" id="PF02544"/>
    </source>
</evidence>
<evidence type="ECO:0000256" key="10">
    <source>
        <dbReference type="ARBA" id="ARBA00022928"/>
    </source>
</evidence>
<dbReference type="GO" id="GO:0005789">
    <property type="term" value="C:endoplasmic reticulum membrane"/>
    <property type="evidence" value="ECO:0007669"/>
    <property type="project" value="UniProtKB-SubCell"/>
</dbReference>
<sequence length="347" mass="38677">MGSSPRSREGWALCVGGALCNRTLPWNPCGRALSGGVSSWSSPRPNRWLAPPLGRYALPGPWLEWAALCPPPGLICGSAWKPRYGARCSTSAMDLDESRLLDSLTYLEGLLALVVFALLTFVGSPYGRYSSQHPGLQVPARPAWFLQELPSMAWPLYEYARPAAARLGSLPNRVLLAMFLTHYVQRTLVFPVLIRGGKPTPLFSFAAAILFCTFNGYLQSRYLSQFAVYAEDWVAHPCFLIGFALWLAGMVINIHSDHILRNLRKPGETGYKIPRGGLFEYVSAANYFGEITEWCGFALASGSPQAGVFALFTFSALFTRAKQHHQWYHEKFEDYPKSRKMLIPFVL</sequence>
<dbReference type="PROSITE" id="PS50244">
    <property type="entry name" value="S5A_REDUCTASE"/>
    <property type="match status" value="1"/>
</dbReference>